<reference evidence="2" key="1">
    <citation type="submission" date="2015-04" db="EMBL/GenBank/DDBJ databases">
        <title>The genome sequence of the plant pathogenic Rhizarian Plasmodiophora brassicae reveals insights in its biotrophic life cycle and the origin of chitin synthesis.</title>
        <authorList>
            <person name="Schwelm A."/>
            <person name="Fogelqvist J."/>
            <person name="Knaust A."/>
            <person name="Julke S."/>
            <person name="Lilja T."/>
            <person name="Dhandapani V."/>
            <person name="Bonilla-Rosso G."/>
            <person name="Karlsson M."/>
            <person name="Shevchenko A."/>
            <person name="Choi S.R."/>
            <person name="Kim H.G."/>
            <person name="Park J.Y."/>
            <person name="Lim Y.P."/>
            <person name="Ludwig-Muller J."/>
            <person name="Dixelius C."/>
        </authorList>
    </citation>
    <scope>NUCLEOTIDE SEQUENCE</scope>
    <source>
        <tissue evidence="2">Potato root galls</tissue>
    </source>
</reference>
<feature type="region of interest" description="Disordered" evidence="1">
    <location>
        <begin position="57"/>
        <end position="147"/>
    </location>
</feature>
<feature type="compositionally biased region" description="Polar residues" evidence="1">
    <location>
        <begin position="115"/>
        <end position="131"/>
    </location>
</feature>
<dbReference type="EMBL" id="HACM01011968">
    <property type="protein sequence ID" value="CRZ12410.1"/>
    <property type="molecule type" value="Transcribed_RNA"/>
</dbReference>
<feature type="compositionally biased region" description="Polar residues" evidence="1">
    <location>
        <begin position="97"/>
        <end position="106"/>
    </location>
</feature>
<evidence type="ECO:0000256" key="1">
    <source>
        <dbReference type="SAM" id="MobiDB-lite"/>
    </source>
</evidence>
<name>A0A0H5RDT9_9EUKA</name>
<proteinExistence type="predicted"/>
<feature type="non-terminal residue" evidence="2">
    <location>
        <position position="1"/>
    </location>
</feature>
<feature type="compositionally biased region" description="Polar residues" evidence="1">
    <location>
        <begin position="69"/>
        <end position="90"/>
    </location>
</feature>
<protein>
    <submittedName>
        <fullName evidence="2">Uncharacterized protein</fullName>
    </submittedName>
</protein>
<dbReference type="AlphaFoldDB" id="A0A0H5RDT9"/>
<accession>A0A0H5RDT9</accession>
<organism evidence="2">
    <name type="scientific">Spongospora subterranea</name>
    <dbReference type="NCBI Taxonomy" id="70186"/>
    <lineage>
        <taxon>Eukaryota</taxon>
        <taxon>Sar</taxon>
        <taxon>Rhizaria</taxon>
        <taxon>Endomyxa</taxon>
        <taxon>Phytomyxea</taxon>
        <taxon>Plasmodiophorida</taxon>
        <taxon>Plasmodiophoridae</taxon>
        <taxon>Spongospora</taxon>
    </lineage>
</organism>
<sequence length="160" mass="17915">AGIRRVHHPTKTPHFPFTTSFKEHSPFSVFPAKQPFSLTVLPTRPFTHFFWRDPSPLQRAQQPPVLNPVSLSFTTAPPETSNKLTQNPPETTTKTTRSPVNQQPENDISGEGARRSNNSSQTRPCRESNTGELLISSEPSNEPDPHHCYFSAFPILKDGN</sequence>
<feature type="non-terminal residue" evidence="2">
    <location>
        <position position="160"/>
    </location>
</feature>
<evidence type="ECO:0000313" key="2">
    <source>
        <dbReference type="EMBL" id="CRZ12410.1"/>
    </source>
</evidence>